<dbReference type="Proteomes" id="UP000053758">
    <property type="component" value="Unassembled WGS sequence"/>
</dbReference>
<dbReference type="GeneID" id="26306290"/>
<evidence type="ECO:0000313" key="1">
    <source>
        <dbReference type="EMBL" id="GAK67325.1"/>
    </source>
</evidence>
<dbReference type="Gene3D" id="2.60.120.200">
    <property type="match status" value="1"/>
</dbReference>
<dbReference type="OrthoDB" id="42525at2759"/>
<dbReference type="PANTHER" id="PTHR35332:SF2">
    <property type="entry name" value="REGULATION OF ENOLASE PROTEIN 1"/>
    <property type="match status" value="1"/>
</dbReference>
<dbReference type="InterPro" id="IPR009784">
    <property type="entry name" value="DUF1349"/>
</dbReference>
<proteinExistence type="predicted"/>
<dbReference type="PANTHER" id="PTHR35332">
    <property type="entry name" value="REGULATION OF ENOLASE PROTEIN 1"/>
    <property type="match status" value="1"/>
</dbReference>
<protein>
    <submittedName>
        <fullName evidence="1">Uncharacterized protein</fullName>
    </submittedName>
</protein>
<reference evidence="2" key="1">
    <citation type="journal article" date="2014" name="Genome Announc.">
        <title>Draft Genome Sequence of the Yeast Pseudozyma antarctica Type Strain JCM10317, a Producer of the Glycolipid Biosurfactants, Mannosylerythritol Lipids.</title>
        <authorList>
            <person name="Saika A."/>
            <person name="Koike H."/>
            <person name="Hori T."/>
            <person name="Fukuoka T."/>
            <person name="Sato S."/>
            <person name="Habe H."/>
            <person name="Kitamoto D."/>
            <person name="Morita T."/>
        </authorList>
    </citation>
    <scope>NUCLEOTIDE SEQUENCE [LARGE SCALE GENOMIC DNA]</scope>
    <source>
        <strain evidence="2">JCM 10317</strain>
    </source>
</reference>
<sequence>MSGFTFDDPTGTSSYSQSGSTIRISSGPKTDYWTTAPGSVPESSAHRASAPVLYQLHKLSPTANWRLKGTLHQPGTERFQQATLFLRRVNPNEGANGEGQKWLKSGIEIEQGRQFIGVVVSDPFSDWNVAPLANAPGKDAAKVDVEIEKVGPDVHVYYTPAGEKSRILLREKKGFAPPTDAEHETWWLGAMVCGPLSESTEGTVENWTFEPITDAQH</sequence>
<dbReference type="Pfam" id="PF07081">
    <property type="entry name" value="DUF1349"/>
    <property type="match status" value="1"/>
</dbReference>
<dbReference type="AlphaFoldDB" id="A0A081CKX9"/>
<name>A0A081CKX9_PSEA2</name>
<organism evidence="1 2">
    <name type="scientific">Pseudozyma antarctica</name>
    <name type="common">Yeast</name>
    <name type="synonym">Candida antarctica</name>
    <dbReference type="NCBI Taxonomy" id="84753"/>
    <lineage>
        <taxon>Eukaryota</taxon>
        <taxon>Fungi</taxon>
        <taxon>Dikarya</taxon>
        <taxon>Basidiomycota</taxon>
        <taxon>Ustilaginomycotina</taxon>
        <taxon>Ustilaginomycetes</taxon>
        <taxon>Ustilaginales</taxon>
        <taxon>Ustilaginaceae</taxon>
        <taxon>Moesziomyces</taxon>
    </lineage>
</organism>
<evidence type="ECO:0000313" key="2">
    <source>
        <dbReference type="Proteomes" id="UP000053758"/>
    </source>
</evidence>
<keyword evidence="2" id="KW-1185">Reference proteome</keyword>
<accession>A0A081CKX9</accession>
<dbReference type="EMBL" id="DF830084">
    <property type="protein sequence ID" value="GAK67325.1"/>
    <property type="molecule type" value="Genomic_DNA"/>
</dbReference>
<dbReference type="RefSeq" id="XP_014654612.1">
    <property type="nucleotide sequence ID" value="XM_014799126.1"/>
</dbReference>
<gene>
    <name evidence="1" type="ORF">PAN0_017c5552</name>
</gene>
<dbReference type="HOGENOM" id="CLU_077442_2_0_1"/>